<dbReference type="EMBL" id="DXGF01000031">
    <property type="protein sequence ID" value="HIW83020.1"/>
    <property type="molecule type" value="Genomic_DNA"/>
</dbReference>
<evidence type="ECO:0000256" key="1">
    <source>
        <dbReference type="SAM" id="MobiDB-lite"/>
    </source>
</evidence>
<feature type="signal peptide" evidence="2">
    <location>
        <begin position="1"/>
        <end position="30"/>
    </location>
</feature>
<comment type="caution">
    <text evidence="3">The sequence shown here is derived from an EMBL/GenBank/DDBJ whole genome shotgun (WGS) entry which is preliminary data.</text>
</comment>
<feature type="region of interest" description="Disordered" evidence="1">
    <location>
        <begin position="203"/>
        <end position="300"/>
    </location>
</feature>
<feature type="chain" id="PRO_5038476145" evidence="2">
    <location>
        <begin position="31"/>
        <end position="403"/>
    </location>
</feature>
<evidence type="ECO:0000313" key="3">
    <source>
        <dbReference type="EMBL" id="HIW83020.1"/>
    </source>
</evidence>
<gene>
    <name evidence="3" type="ORF">H9873_01665</name>
</gene>
<keyword evidence="2" id="KW-0732">Signal</keyword>
<evidence type="ECO:0000313" key="4">
    <source>
        <dbReference type="Proteomes" id="UP000824263"/>
    </source>
</evidence>
<feature type="compositionally biased region" description="Low complexity" evidence="1">
    <location>
        <begin position="251"/>
        <end position="286"/>
    </location>
</feature>
<proteinExistence type="predicted"/>
<dbReference type="AlphaFoldDB" id="A0A9D1R8N3"/>
<protein>
    <submittedName>
        <fullName evidence="3">Uncharacterized protein</fullName>
    </submittedName>
</protein>
<name>A0A9D1R8N3_9FIRM</name>
<reference evidence="3" key="2">
    <citation type="submission" date="2021-04" db="EMBL/GenBank/DDBJ databases">
        <authorList>
            <person name="Gilroy R."/>
        </authorList>
    </citation>
    <scope>NUCLEOTIDE SEQUENCE</scope>
    <source>
        <strain evidence="3">ChiSxjej1B13-11762</strain>
    </source>
</reference>
<accession>A0A9D1R8N3</accession>
<organism evidence="3 4">
    <name type="scientific">Candidatus Dorea gallistercoris</name>
    <dbReference type="NCBI Taxonomy" id="2838542"/>
    <lineage>
        <taxon>Bacteria</taxon>
        <taxon>Bacillati</taxon>
        <taxon>Bacillota</taxon>
        <taxon>Clostridia</taxon>
        <taxon>Lachnospirales</taxon>
        <taxon>Lachnospiraceae</taxon>
        <taxon>Dorea</taxon>
    </lineage>
</organism>
<sequence>MKKITEWMRTYKLYAAVAVVVIMVLVSASAAVASGVFSPVDTESGKAGNGQTETNAPDTMDIPLHITADKSWDEDSTPAIAHIAGADKSNVSIDFYHAVLPELEGGQGTSSVSLEAGAYKVEFVSPVNADGSVYKTNGAQNIIVNTDAEDVPSIDCSLTQIPVDQVTDEMLQDIIDQTKAATENGDETLKGDAGQTVLDKLEGNVANNPNASDEIKKEAADADTEVNVYDDPRATTSTDNIDTDSKGTPQNTTANTGSSTLGGSASGSKDSGNTSSVGSGSGSSSSQTTKPAHTHKWENHTAKRWVSNWVTVVDTPAQTIEGARLYTKNSDGSWTANGETYWFENGFTSSDLAAIIKNKMKTEGYIVNYQSISKSVPAVTHQEDQGHYEEYVDYQYCDCGATR</sequence>
<reference evidence="3" key="1">
    <citation type="journal article" date="2021" name="PeerJ">
        <title>Extensive microbial diversity within the chicken gut microbiome revealed by metagenomics and culture.</title>
        <authorList>
            <person name="Gilroy R."/>
            <person name="Ravi A."/>
            <person name="Getino M."/>
            <person name="Pursley I."/>
            <person name="Horton D.L."/>
            <person name="Alikhan N.F."/>
            <person name="Baker D."/>
            <person name="Gharbi K."/>
            <person name="Hall N."/>
            <person name="Watson M."/>
            <person name="Adriaenssens E.M."/>
            <person name="Foster-Nyarko E."/>
            <person name="Jarju S."/>
            <person name="Secka A."/>
            <person name="Antonio M."/>
            <person name="Oren A."/>
            <person name="Chaudhuri R.R."/>
            <person name="La Ragione R."/>
            <person name="Hildebrand F."/>
            <person name="Pallen M.J."/>
        </authorList>
    </citation>
    <scope>NUCLEOTIDE SEQUENCE</scope>
    <source>
        <strain evidence="3">ChiSxjej1B13-11762</strain>
    </source>
</reference>
<dbReference type="Proteomes" id="UP000824263">
    <property type="component" value="Unassembled WGS sequence"/>
</dbReference>
<evidence type="ECO:0000256" key="2">
    <source>
        <dbReference type="SAM" id="SignalP"/>
    </source>
</evidence>
<feature type="compositionally biased region" description="Polar residues" evidence="1">
    <location>
        <begin position="234"/>
        <end position="250"/>
    </location>
</feature>